<dbReference type="EMBL" id="BMAW01102280">
    <property type="protein sequence ID" value="GFT03555.1"/>
    <property type="molecule type" value="Genomic_DNA"/>
</dbReference>
<sequence length="20" mass="2320">LENFEGHTRNMSNVVSSNRK</sequence>
<feature type="compositionally biased region" description="Polar residues" evidence="1">
    <location>
        <begin position="9"/>
        <end position="20"/>
    </location>
</feature>
<organism evidence="2 3">
    <name type="scientific">Nephila pilipes</name>
    <name type="common">Giant wood spider</name>
    <name type="synonym">Nephila maculata</name>
    <dbReference type="NCBI Taxonomy" id="299642"/>
    <lineage>
        <taxon>Eukaryota</taxon>
        <taxon>Metazoa</taxon>
        <taxon>Ecdysozoa</taxon>
        <taxon>Arthropoda</taxon>
        <taxon>Chelicerata</taxon>
        <taxon>Arachnida</taxon>
        <taxon>Araneae</taxon>
        <taxon>Araneomorphae</taxon>
        <taxon>Entelegynae</taxon>
        <taxon>Araneoidea</taxon>
        <taxon>Nephilidae</taxon>
        <taxon>Nephila</taxon>
    </lineage>
</organism>
<comment type="caution">
    <text evidence="2">The sequence shown here is derived from an EMBL/GenBank/DDBJ whole genome shotgun (WGS) entry which is preliminary data.</text>
</comment>
<evidence type="ECO:0000313" key="3">
    <source>
        <dbReference type="Proteomes" id="UP000887013"/>
    </source>
</evidence>
<proteinExistence type="predicted"/>
<reference evidence="2" key="1">
    <citation type="submission" date="2020-08" db="EMBL/GenBank/DDBJ databases">
        <title>Multicomponent nature underlies the extraordinary mechanical properties of spider dragline silk.</title>
        <authorList>
            <person name="Kono N."/>
            <person name="Nakamura H."/>
            <person name="Mori M."/>
            <person name="Yoshida Y."/>
            <person name="Ohtoshi R."/>
            <person name="Malay A.D."/>
            <person name="Moran D.A.P."/>
            <person name="Tomita M."/>
            <person name="Numata K."/>
            <person name="Arakawa K."/>
        </authorList>
    </citation>
    <scope>NUCLEOTIDE SEQUENCE</scope>
</reference>
<dbReference type="Proteomes" id="UP000887013">
    <property type="component" value="Unassembled WGS sequence"/>
</dbReference>
<accession>A0A8X6NA43</accession>
<protein>
    <submittedName>
        <fullName evidence="2">Uncharacterized protein</fullName>
    </submittedName>
</protein>
<name>A0A8X6NA43_NEPPI</name>
<evidence type="ECO:0000313" key="2">
    <source>
        <dbReference type="EMBL" id="GFT03555.1"/>
    </source>
</evidence>
<dbReference type="AlphaFoldDB" id="A0A8X6NA43"/>
<feature type="non-terminal residue" evidence="2">
    <location>
        <position position="1"/>
    </location>
</feature>
<evidence type="ECO:0000256" key="1">
    <source>
        <dbReference type="SAM" id="MobiDB-lite"/>
    </source>
</evidence>
<keyword evidence="3" id="KW-1185">Reference proteome</keyword>
<gene>
    <name evidence="2" type="ORF">NPIL_558991</name>
</gene>
<feature type="region of interest" description="Disordered" evidence="1">
    <location>
        <begin position="1"/>
        <end position="20"/>
    </location>
</feature>